<proteinExistence type="predicted"/>
<sequence>MAAGNIINLHRQFTHAVQVSCEPSIWAQPIGTSTRTRCKVALFHYLGISRVSNIQRSWLMHSMIKKVKMDKK</sequence>
<reference evidence="1" key="1">
    <citation type="submission" date="2018-02" db="EMBL/GenBank/DDBJ databases">
        <title>Rhizophora mucronata_Transcriptome.</title>
        <authorList>
            <person name="Meera S.P."/>
            <person name="Sreeshan A."/>
            <person name="Augustine A."/>
        </authorList>
    </citation>
    <scope>NUCLEOTIDE SEQUENCE</scope>
    <source>
        <tissue evidence="1">Leaf</tissue>
    </source>
</reference>
<dbReference type="EMBL" id="GGEC01006591">
    <property type="protein sequence ID" value="MBW87074.1"/>
    <property type="molecule type" value="Transcribed_RNA"/>
</dbReference>
<evidence type="ECO:0000313" key="1">
    <source>
        <dbReference type="EMBL" id="MBW87074.1"/>
    </source>
</evidence>
<protein>
    <submittedName>
        <fullName evidence="1">Uncharacterized protein</fullName>
    </submittedName>
</protein>
<accession>A0A2P2J0S0</accession>
<organism evidence="1">
    <name type="scientific">Rhizophora mucronata</name>
    <name type="common">Asiatic mangrove</name>
    <dbReference type="NCBI Taxonomy" id="61149"/>
    <lineage>
        <taxon>Eukaryota</taxon>
        <taxon>Viridiplantae</taxon>
        <taxon>Streptophyta</taxon>
        <taxon>Embryophyta</taxon>
        <taxon>Tracheophyta</taxon>
        <taxon>Spermatophyta</taxon>
        <taxon>Magnoliopsida</taxon>
        <taxon>eudicotyledons</taxon>
        <taxon>Gunneridae</taxon>
        <taxon>Pentapetalae</taxon>
        <taxon>rosids</taxon>
        <taxon>fabids</taxon>
        <taxon>Malpighiales</taxon>
        <taxon>Rhizophoraceae</taxon>
        <taxon>Rhizophora</taxon>
    </lineage>
</organism>
<name>A0A2P2J0S0_RHIMU</name>
<dbReference type="AlphaFoldDB" id="A0A2P2J0S0"/>